<reference evidence="1" key="1">
    <citation type="submission" date="2018-11" db="EMBL/GenBank/DDBJ databases">
        <authorList>
            <consortium name="Pathogen Informatics"/>
        </authorList>
    </citation>
    <scope>NUCLEOTIDE SEQUENCE</scope>
</reference>
<protein>
    <submittedName>
        <fullName evidence="1">Uncharacterized protein</fullName>
    </submittedName>
</protein>
<proteinExistence type="predicted"/>
<sequence>MGESKSRLILEGVADLFRPHGFLSTPHGRCLHCCRGSASTEALVGVQFPHTNGRPTGPGIAENHCSGLERKEPGGSAKPGIITNRASGLAEFPSPDYDLQATSRFGGDGGSVSWGRRRAAGFTTAPRCEALRSGQSERLSFAGKKNPVGRRCWSGTGTLQNGKGETAFLQPTTLECSVGMAM</sequence>
<evidence type="ECO:0000313" key="1">
    <source>
        <dbReference type="EMBL" id="VEL18733.1"/>
    </source>
</evidence>
<organism evidence="1 2">
    <name type="scientific">Protopolystoma xenopodis</name>
    <dbReference type="NCBI Taxonomy" id="117903"/>
    <lineage>
        <taxon>Eukaryota</taxon>
        <taxon>Metazoa</taxon>
        <taxon>Spiralia</taxon>
        <taxon>Lophotrochozoa</taxon>
        <taxon>Platyhelminthes</taxon>
        <taxon>Monogenea</taxon>
        <taxon>Polyopisthocotylea</taxon>
        <taxon>Polystomatidea</taxon>
        <taxon>Polystomatidae</taxon>
        <taxon>Protopolystoma</taxon>
    </lineage>
</organism>
<dbReference type="Proteomes" id="UP000784294">
    <property type="component" value="Unassembled WGS sequence"/>
</dbReference>
<accession>A0A3S5CGA4</accession>
<keyword evidence="2" id="KW-1185">Reference proteome</keyword>
<comment type="caution">
    <text evidence="1">The sequence shown here is derived from an EMBL/GenBank/DDBJ whole genome shotgun (WGS) entry which is preliminary data.</text>
</comment>
<gene>
    <name evidence="1" type="ORF">PXEA_LOCUS12173</name>
</gene>
<evidence type="ECO:0000313" key="2">
    <source>
        <dbReference type="Proteomes" id="UP000784294"/>
    </source>
</evidence>
<dbReference type="AlphaFoldDB" id="A0A3S5CGA4"/>
<name>A0A3S5CGA4_9PLAT</name>
<dbReference type="EMBL" id="CAAALY010038381">
    <property type="protein sequence ID" value="VEL18733.1"/>
    <property type="molecule type" value="Genomic_DNA"/>
</dbReference>